<comment type="caution">
    <text evidence="1">The sequence shown here is derived from an EMBL/GenBank/DDBJ whole genome shotgun (WGS) entry which is preliminary data.</text>
</comment>
<gene>
    <name evidence="1" type="ORF">MtrunA17_Chr3g0130291</name>
</gene>
<dbReference type="EMBL" id="PSQE01000003">
    <property type="protein sequence ID" value="RHN69948.1"/>
    <property type="molecule type" value="Genomic_DNA"/>
</dbReference>
<dbReference type="Proteomes" id="UP000265566">
    <property type="component" value="Chromosome 3"/>
</dbReference>
<organism evidence="1">
    <name type="scientific">Medicago truncatula</name>
    <name type="common">Barrel medic</name>
    <name type="synonym">Medicago tribuloides</name>
    <dbReference type="NCBI Taxonomy" id="3880"/>
    <lineage>
        <taxon>Eukaryota</taxon>
        <taxon>Viridiplantae</taxon>
        <taxon>Streptophyta</taxon>
        <taxon>Embryophyta</taxon>
        <taxon>Tracheophyta</taxon>
        <taxon>Spermatophyta</taxon>
        <taxon>Magnoliopsida</taxon>
        <taxon>eudicotyledons</taxon>
        <taxon>Gunneridae</taxon>
        <taxon>Pentapetalae</taxon>
        <taxon>rosids</taxon>
        <taxon>fabids</taxon>
        <taxon>Fabales</taxon>
        <taxon>Fabaceae</taxon>
        <taxon>Papilionoideae</taxon>
        <taxon>50 kb inversion clade</taxon>
        <taxon>NPAAA clade</taxon>
        <taxon>Hologalegina</taxon>
        <taxon>IRL clade</taxon>
        <taxon>Trifolieae</taxon>
        <taxon>Medicago</taxon>
    </lineage>
</organism>
<evidence type="ECO:0000313" key="1">
    <source>
        <dbReference type="EMBL" id="RHN69948.1"/>
    </source>
</evidence>
<sequence>MPCLLLPLHHRLFVVYEMERLLEIRACLLLNCRYLRALWSKGKLLTRAVP</sequence>
<name>A0A396IZ67_MEDTR</name>
<dbReference type="AlphaFoldDB" id="A0A396IZ67"/>
<dbReference type="Gramene" id="rna18481">
    <property type="protein sequence ID" value="RHN69948.1"/>
    <property type="gene ID" value="gene18481"/>
</dbReference>
<reference evidence="1" key="1">
    <citation type="journal article" date="2018" name="Nat. Plants">
        <title>Whole-genome landscape of Medicago truncatula symbiotic genes.</title>
        <authorList>
            <person name="Pecrix Y."/>
            <person name="Gamas P."/>
            <person name="Carrere S."/>
        </authorList>
    </citation>
    <scope>NUCLEOTIDE SEQUENCE</scope>
    <source>
        <tissue evidence="1">Leaves</tissue>
    </source>
</reference>
<proteinExistence type="predicted"/>
<accession>A0A396IZ67</accession>
<protein>
    <submittedName>
        <fullName evidence="1">Uncharacterized protein</fullName>
    </submittedName>
</protein>